<dbReference type="PANTHER" id="PTHR34474">
    <property type="entry name" value="SIGNAL TRANSDUCTION PROTEIN TRAP"/>
    <property type="match status" value="1"/>
</dbReference>
<sequence>MLTVKVNIIELNEKQQLSINEIGNNIWIASEAQKKKYEIIDQANTLQTKGIIVLNCIPVHDEKRRRFEERFLNRPRLIENEPGFVAIRVLRPVQDDIYIVLTQWQTEEAFRNWQASTAYQHAHRKRKTQQGIDQETGVLKNKPYHKLYRPITN</sequence>
<dbReference type="PATRIC" id="fig|1473.5.peg.1882"/>
<evidence type="ECO:0000259" key="1">
    <source>
        <dbReference type="PROSITE" id="PS51725"/>
    </source>
</evidence>
<evidence type="ECO:0000313" key="3">
    <source>
        <dbReference type="Proteomes" id="UP000036780"/>
    </source>
</evidence>
<dbReference type="InterPro" id="IPR050404">
    <property type="entry name" value="Heme-degrading_MO"/>
</dbReference>
<dbReference type="SUPFAM" id="SSF54909">
    <property type="entry name" value="Dimeric alpha+beta barrel"/>
    <property type="match status" value="1"/>
</dbReference>
<dbReference type="AlphaFoldDB" id="A0A0L0QMT2"/>
<dbReference type="PROSITE" id="PS51725">
    <property type="entry name" value="ABM"/>
    <property type="match status" value="1"/>
</dbReference>
<dbReference type="InterPro" id="IPR011008">
    <property type="entry name" value="Dimeric_a/b-barrel"/>
</dbReference>
<dbReference type="PANTHER" id="PTHR34474:SF2">
    <property type="entry name" value="SIGNAL TRANSDUCTION PROTEIN TRAP"/>
    <property type="match status" value="1"/>
</dbReference>
<feature type="domain" description="ABM" evidence="1">
    <location>
        <begin position="51"/>
        <end position="139"/>
    </location>
</feature>
<reference evidence="3" key="1">
    <citation type="submission" date="2015-07" db="EMBL/GenBank/DDBJ databases">
        <title>Fjat-10053 dsm26.</title>
        <authorList>
            <person name="Liu B."/>
            <person name="Wang J."/>
            <person name="Zhu Y."/>
            <person name="Liu G."/>
            <person name="Chen Q."/>
            <person name="Chen Z."/>
            <person name="Lan J."/>
            <person name="Che J."/>
            <person name="Ge C."/>
            <person name="Shi H."/>
            <person name="Pan Z."/>
            <person name="Liu X."/>
        </authorList>
    </citation>
    <scope>NUCLEOTIDE SEQUENCE [LARGE SCALE GENOMIC DNA]</scope>
    <source>
        <strain evidence="3">DSM 26</strain>
    </source>
</reference>
<comment type="caution">
    <text evidence="2">The sequence shown here is derived from an EMBL/GenBank/DDBJ whole genome shotgun (WGS) entry which is preliminary data.</text>
</comment>
<protein>
    <recommendedName>
        <fullName evidence="1">ABM domain-containing protein</fullName>
    </recommendedName>
</protein>
<dbReference type="InterPro" id="IPR007138">
    <property type="entry name" value="ABM_dom"/>
</dbReference>
<dbReference type="EMBL" id="LGTO01000007">
    <property type="protein sequence ID" value="KNE19917.1"/>
    <property type="molecule type" value="Genomic_DNA"/>
</dbReference>
<accession>A0A0L0QMT2</accession>
<proteinExistence type="predicted"/>
<evidence type="ECO:0000313" key="2">
    <source>
        <dbReference type="EMBL" id="KNE19917.1"/>
    </source>
</evidence>
<dbReference type="Gene3D" id="3.30.70.100">
    <property type="match status" value="1"/>
</dbReference>
<gene>
    <name evidence="2" type="ORF">AFK71_16000</name>
</gene>
<name>A0A0L0QMT2_VIRPA</name>
<keyword evidence="3" id="KW-1185">Reference proteome</keyword>
<dbReference type="Pfam" id="PF03992">
    <property type="entry name" value="ABM"/>
    <property type="match status" value="1"/>
</dbReference>
<dbReference type="OrthoDB" id="2352283at2"/>
<dbReference type="Proteomes" id="UP000036780">
    <property type="component" value="Unassembled WGS sequence"/>
</dbReference>
<organism evidence="2 3">
    <name type="scientific">Virgibacillus pantothenticus</name>
    <dbReference type="NCBI Taxonomy" id="1473"/>
    <lineage>
        <taxon>Bacteria</taxon>
        <taxon>Bacillati</taxon>
        <taxon>Bacillota</taxon>
        <taxon>Bacilli</taxon>
        <taxon>Bacillales</taxon>
        <taxon>Bacillaceae</taxon>
        <taxon>Virgibacillus</taxon>
    </lineage>
</organism>